<evidence type="ECO:0000256" key="9">
    <source>
        <dbReference type="ARBA" id="ARBA00033006"/>
    </source>
</evidence>
<comment type="similarity">
    <text evidence="2">Belongs to the WRB/GET1 family.</text>
</comment>
<dbReference type="EMBL" id="KK107054">
    <property type="protein sequence ID" value="EZA61464.1"/>
    <property type="molecule type" value="Genomic_DNA"/>
</dbReference>
<dbReference type="Proteomes" id="UP000053097">
    <property type="component" value="Unassembled WGS sequence"/>
</dbReference>
<proteinExistence type="inferred from homology"/>
<sequence>MNLLVLSTLSCILDNVTPFLIQYISRYVYTRKRYDVELWVELKKLKDEMSKLSIVDEFAKYAKLQRKRNQLESILNENRNQRQSWLMKQQLLLTYGFRILNGTLILLLLYMYKREPVIILSEGVLWPIEKFLSWPCQHENAISLLAWLMIVRLGISACKKLHAPKIVS</sequence>
<feature type="chain" id="PRO_5001541804" description="Guided entry of tail-anchored proteins factor 1" evidence="10">
    <location>
        <begin position="19"/>
        <end position="168"/>
    </location>
</feature>
<keyword evidence="5" id="KW-0256">Endoplasmic reticulum</keyword>
<dbReference type="STRING" id="2015173.A0A026X240"/>
<evidence type="ECO:0000256" key="4">
    <source>
        <dbReference type="ARBA" id="ARBA00022692"/>
    </source>
</evidence>
<evidence type="ECO:0000256" key="10">
    <source>
        <dbReference type="SAM" id="SignalP"/>
    </source>
</evidence>
<evidence type="ECO:0000256" key="2">
    <source>
        <dbReference type="ARBA" id="ARBA00010799"/>
    </source>
</evidence>
<accession>A0A026X240</accession>
<keyword evidence="4" id="KW-0812">Transmembrane</keyword>
<feature type="signal peptide" evidence="10">
    <location>
        <begin position="1"/>
        <end position="18"/>
    </location>
</feature>
<evidence type="ECO:0000256" key="1">
    <source>
        <dbReference type="ARBA" id="ARBA00004477"/>
    </source>
</evidence>
<dbReference type="Gene3D" id="1.10.287.660">
    <property type="entry name" value="Helix hairpin bin"/>
    <property type="match status" value="1"/>
</dbReference>
<dbReference type="OMA" id="ICWILVC"/>
<keyword evidence="10" id="KW-0732">Signal</keyword>
<dbReference type="OrthoDB" id="69461at2759"/>
<keyword evidence="6" id="KW-1133">Transmembrane helix</keyword>
<name>A0A026X240_OOCBI</name>
<dbReference type="GO" id="GO:0071816">
    <property type="term" value="P:tail-anchored membrane protein insertion into ER membrane"/>
    <property type="evidence" value="ECO:0007669"/>
    <property type="project" value="InterPro"/>
</dbReference>
<gene>
    <name evidence="11" type="ORF">X777_07797</name>
</gene>
<dbReference type="InterPro" id="IPR028945">
    <property type="entry name" value="Get1"/>
</dbReference>
<keyword evidence="12" id="KW-1185">Reference proteome</keyword>
<dbReference type="GO" id="GO:0005789">
    <property type="term" value="C:endoplasmic reticulum membrane"/>
    <property type="evidence" value="ECO:0007669"/>
    <property type="project" value="UniProtKB-SubCell"/>
</dbReference>
<protein>
    <recommendedName>
        <fullName evidence="3">Guided entry of tail-anchored proteins factor 1</fullName>
    </recommendedName>
    <alternativeName>
        <fullName evidence="8">Tail-anchored protein insertion receptor WRB</fullName>
    </alternativeName>
    <alternativeName>
        <fullName evidence="9">Tryptophan-rich basic protein</fullName>
    </alternativeName>
</protein>
<evidence type="ECO:0000256" key="7">
    <source>
        <dbReference type="ARBA" id="ARBA00023136"/>
    </source>
</evidence>
<organism evidence="11 12">
    <name type="scientific">Ooceraea biroi</name>
    <name type="common">Clonal raider ant</name>
    <name type="synonym">Cerapachys biroi</name>
    <dbReference type="NCBI Taxonomy" id="2015173"/>
    <lineage>
        <taxon>Eukaryota</taxon>
        <taxon>Metazoa</taxon>
        <taxon>Ecdysozoa</taxon>
        <taxon>Arthropoda</taxon>
        <taxon>Hexapoda</taxon>
        <taxon>Insecta</taxon>
        <taxon>Pterygota</taxon>
        <taxon>Neoptera</taxon>
        <taxon>Endopterygota</taxon>
        <taxon>Hymenoptera</taxon>
        <taxon>Apocrita</taxon>
        <taxon>Aculeata</taxon>
        <taxon>Formicoidea</taxon>
        <taxon>Formicidae</taxon>
        <taxon>Dorylinae</taxon>
        <taxon>Ooceraea</taxon>
    </lineage>
</organism>
<dbReference type="GO" id="GO:0043495">
    <property type="term" value="F:protein-membrane adaptor activity"/>
    <property type="evidence" value="ECO:0007669"/>
    <property type="project" value="TreeGrafter"/>
</dbReference>
<evidence type="ECO:0000256" key="3">
    <source>
        <dbReference type="ARBA" id="ARBA00017951"/>
    </source>
</evidence>
<evidence type="ECO:0000256" key="5">
    <source>
        <dbReference type="ARBA" id="ARBA00022824"/>
    </source>
</evidence>
<keyword evidence="7" id="KW-0472">Membrane</keyword>
<evidence type="ECO:0000256" key="8">
    <source>
        <dbReference type="ARBA" id="ARBA00032437"/>
    </source>
</evidence>
<dbReference type="InterPro" id="IPR029012">
    <property type="entry name" value="Helix_hairpin_bin_sf"/>
</dbReference>
<dbReference type="PANTHER" id="PTHR42650">
    <property type="entry name" value="TAIL-ANCHORED PROTEIN INSERTION RECEPTOR WRB"/>
    <property type="match status" value="1"/>
</dbReference>
<evidence type="ECO:0000256" key="6">
    <source>
        <dbReference type="ARBA" id="ARBA00022989"/>
    </source>
</evidence>
<dbReference type="PANTHER" id="PTHR42650:SF1">
    <property type="entry name" value="GUIDED ENTRY OF TAIL-ANCHORED PROTEINS FACTOR 1"/>
    <property type="match status" value="1"/>
</dbReference>
<evidence type="ECO:0000313" key="11">
    <source>
        <dbReference type="EMBL" id="EZA61464.1"/>
    </source>
</evidence>
<reference evidence="11 12" key="1">
    <citation type="journal article" date="2014" name="Curr. Biol.">
        <title>The genome of the clonal raider ant Cerapachys biroi.</title>
        <authorList>
            <person name="Oxley P.R."/>
            <person name="Ji L."/>
            <person name="Fetter-Pruneda I."/>
            <person name="McKenzie S.K."/>
            <person name="Li C."/>
            <person name="Hu H."/>
            <person name="Zhang G."/>
            <person name="Kronauer D.J."/>
        </authorList>
    </citation>
    <scope>NUCLEOTIDE SEQUENCE [LARGE SCALE GENOMIC DNA]</scope>
</reference>
<evidence type="ECO:0000313" key="12">
    <source>
        <dbReference type="Proteomes" id="UP000053097"/>
    </source>
</evidence>
<dbReference type="Pfam" id="PF04420">
    <property type="entry name" value="CHD5"/>
    <property type="match status" value="1"/>
</dbReference>
<dbReference type="AlphaFoldDB" id="A0A026X240"/>
<dbReference type="GO" id="GO:0043529">
    <property type="term" value="C:GET complex"/>
    <property type="evidence" value="ECO:0007669"/>
    <property type="project" value="TreeGrafter"/>
</dbReference>
<comment type="subcellular location">
    <subcellularLocation>
        <location evidence="1">Endoplasmic reticulum membrane</location>
        <topology evidence="1">Multi-pass membrane protein</topology>
    </subcellularLocation>
</comment>